<dbReference type="OrthoDB" id="5297269at2"/>
<feature type="chain" id="PRO_5002577317" description="Porin" evidence="1">
    <location>
        <begin position="21"/>
        <end position="444"/>
    </location>
</feature>
<dbReference type="InterPro" id="IPR023614">
    <property type="entry name" value="Porin_dom_sf"/>
</dbReference>
<dbReference type="Proteomes" id="UP000035481">
    <property type="component" value="Unassembled WGS sequence"/>
</dbReference>
<dbReference type="AlphaFoldDB" id="A0A0G9HC00"/>
<dbReference type="STRING" id="1440762.Y882_03735"/>
<dbReference type="RefSeq" id="WP_046970530.1">
    <property type="nucleotide sequence ID" value="NZ_JPLA01000009.1"/>
</dbReference>
<keyword evidence="1" id="KW-0732">Signal</keyword>
<evidence type="ECO:0000313" key="3">
    <source>
        <dbReference type="Proteomes" id="UP000035481"/>
    </source>
</evidence>
<sequence>MRSKLAVALALAVCATGAQADGNSNNNSFNDIFTNGHVDGELRLYDFNRLYDTPATPDAHALSLAALINAQTGAFWGGFSVGGSFVTANMLGTKDDNPAKVDTSLMGPNSSLGAWSQAYLQFKRDWFLFRGGYQYLNTPWMGGNDSRVIPSSYNAALAEFTPVKDWNIFAIRTFSWKSRTSNGMYDDNLYYPSKYNGDSMYGNNGALPLTAPEANGTWAAGTNYTSGGFKGEAWYYNFLRFARMGYINGSYTFTTGTPFNPFIAVQALEENSSSSDNIFVQTHTKLVGVAGDRVKAESWGADIGTSIYDGRIDFAYNKLESESGAVGNGALISPYTVNYGTDPLFTTSMIRGLVEIGPGHAWKGRAQYNFFDKKLQLVAAYAKYDSVERGTSHDLYFDIIYNMDSVLKGLQLRDRWERSVGGTGNLNPGNESFTYNRVMISYKF</sequence>
<feature type="signal peptide" evidence="1">
    <location>
        <begin position="1"/>
        <end position="20"/>
    </location>
</feature>
<name>A0A0G9HC00_9GAMM</name>
<evidence type="ECO:0008006" key="4">
    <source>
        <dbReference type="Google" id="ProtNLM"/>
    </source>
</evidence>
<dbReference type="Gene3D" id="2.40.160.10">
    <property type="entry name" value="Porin"/>
    <property type="match status" value="1"/>
</dbReference>
<accession>A0A0G9HC00</accession>
<dbReference type="PATRIC" id="fig|1440762.4.peg.3717"/>
<protein>
    <recommendedName>
        <fullName evidence="4">Porin</fullName>
    </recommendedName>
</protein>
<dbReference type="EMBL" id="JPLA01000009">
    <property type="protein sequence ID" value="KLD65197.1"/>
    <property type="molecule type" value="Genomic_DNA"/>
</dbReference>
<gene>
    <name evidence="2" type="ORF">Y882_03735</name>
</gene>
<evidence type="ECO:0000313" key="2">
    <source>
        <dbReference type="EMBL" id="KLD65197.1"/>
    </source>
</evidence>
<proteinExistence type="predicted"/>
<reference evidence="2 3" key="1">
    <citation type="journal article" date="2015" name="Antonie Van Leeuwenhoek">
        <title>A phylogenomic and molecular marker based taxonomic framework for the order Xanthomonadales: proposal to transfer the families Algiphilaceae and Solimonadaceae to the order Nevskiales ord. nov. and to create a new family within the order Xanthomonadales, the family Rhodanobacteraceae fam. nov., containing the genus Rhodanobacter and its closest relatives.</title>
        <authorList>
            <person name="Naushad S."/>
            <person name="Adeolu M."/>
            <person name="Wong S."/>
            <person name="Sohail M."/>
            <person name="Schellhorn H.E."/>
            <person name="Gupta R.S."/>
        </authorList>
    </citation>
    <scope>NUCLEOTIDE SEQUENCE [LARGE SCALE GENOMIC DNA]</scope>
    <source>
        <strain evidence="2 3">DSM 16301</strain>
    </source>
</reference>
<organism evidence="2 3">
    <name type="scientific">Dyella japonica DSM 16301</name>
    <dbReference type="NCBI Taxonomy" id="1440762"/>
    <lineage>
        <taxon>Bacteria</taxon>
        <taxon>Pseudomonadati</taxon>
        <taxon>Pseudomonadota</taxon>
        <taxon>Gammaproteobacteria</taxon>
        <taxon>Lysobacterales</taxon>
        <taxon>Rhodanobacteraceae</taxon>
        <taxon>Dyella</taxon>
    </lineage>
</organism>
<evidence type="ECO:0000256" key="1">
    <source>
        <dbReference type="SAM" id="SignalP"/>
    </source>
</evidence>
<comment type="caution">
    <text evidence="2">The sequence shown here is derived from an EMBL/GenBank/DDBJ whole genome shotgun (WGS) entry which is preliminary data.</text>
</comment>